<dbReference type="SMART" id="SM00355">
    <property type="entry name" value="ZnF_C2H2"/>
    <property type="match status" value="2"/>
</dbReference>
<sequence>MGYTDYNTGTGLTFHGQQFYDVCNEYKPYSSQPHNEYATSQSRYALSPGSGSDLGAVGIGQDMGLGIMNMNTNNYMGMNMNMNMHTNPISDMRDMTPNTSYDDFGGSTVNVQSYLSPPHTMVSHEFGSVVPCSDTIVPTGVSSASGTRPIAIPTPRHHFRSAPQFALSPSVQSSPSEHPWFSNYYSGSPAASASSMSYQSDDFARRSFKPVNSSQPIPVSPSPSTPYSVPSPASQVDKAPADESPLLQRVRRKKPTHSFGCRICGKSFTRGADVKRHESSVHSPQPMDCPVEKCVRKGSIGFPRRDHLMEHLRTFHNYDIPKRTGKRKANAMLDDSF</sequence>
<keyword evidence="1" id="KW-0863">Zinc-finger</keyword>
<evidence type="ECO:0000259" key="3">
    <source>
        <dbReference type="PROSITE" id="PS50157"/>
    </source>
</evidence>
<dbReference type="Gene3D" id="3.30.160.60">
    <property type="entry name" value="Classic Zinc Finger"/>
    <property type="match status" value="1"/>
</dbReference>
<dbReference type="RefSeq" id="XP_040737922.1">
    <property type="nucleotide sequence ID" value="XM_040882334.1"/>
</dbReference>
<evidence type="ECO:0000313" key="4">
    <source>
        <dbReference type="EMBL" id="RAO73408.1"/>
    </source>
</evidence>
<protein>
    <recommendedName>
        <fullName evidence="3">C2H2-type domain-containing protein</fullName>
    </recommendedName>
</protein>
<keyword evidence="5" id="KW-1185">Reference proteome</keyword>
<dbReference type="EMBL" id="MIKG01000024">
    <property type="protein sequence ID" value="RAO73408.1"/>
    <property type="molecule type" value="Genomic_DNA"/>
</dbReference>
<feature type="compositionally biased region" description="Low complexity" evidence="2">
    <location>
        <begin position="225"/>
        <end position="234"/>
    </location>
</feature>
<dbReference type="STRING" id="1196081.A0A364LC77"/>
<keyword evidence="1" id="KW-0862">Zinc</keyword>
<dbReference type="AlphaFoldDB" id="A0A364LC77"/>
<dbReference type="GO" id="GO:0008270">
    <property type="term" value="F:zinc ion binding"/>
    <property type="evidence" value="ECO:0007669"/>
    <property type="project" value="UniProtKB-KW"/>
</dbReference>
<organism evidence="4 5">
    <name type="scientific">Talaromyces amestolkiae</name>
    <dbReference type="NCBI Taxonomy" id="1196081"/>
    <lineage>
        <taxon>Eukaryota</taxon>
        <taxon>Fungi</taxon>
        <taxon>Dikarya</taxon>
        <taxon>Ascomycota</taxon>
        <taxon>Pezizomycotina</taxon>
        <taxon>Eurotiomycetes</taxon>
        <taxon>Eurotiomycetidae</taxon>
        <taxon>Eurotiales</taxon>
        <taxon>Trichocomaceae</taxon>
        <taxon>Talaromyces</taxon>
        <taxon>Talaromyces sect. Talaromyces</taxon>
    </lineage>
</organism>
<gene>
    <name evidence="4" type="ORF">BHQ10_009420</name>
</gene>
<dbReference type="PROSITE" id="PS50157">
    <property type="entry name" value="ZINC_FINGER_C2H2_2"/>
    <property type="match status" value="1"/>
</dbReference>
<keyword evidence="1" id="KW-0479">Metal-binding</keyword>
<dbReference type="Proteomes" id="UP000249363">
    <property type="component" value="Unassembled WGS sequence"/>
</dbReference>
<dbReference type="PROSITE" id="PS00028">
    <property type="entry name" value="ZINC_FINGER_C2H2_1"/>
    <property type="match status" value="1"/>
</dbReference>
<accession>A0A364LC77</accession>
<dbReference type="GeneID" id="63798634"/>
<comment type="caution">
    <text evidence="4">The sequence shown here is derived from an EMBL/GenBank/DDBJ whole genome shotgun (WGS) entry which is preliminary data.</text>
</comment>
<dbReference type="InterPro" id="IPR013087">
    <property type="entry name" value="Znf_C2H2_type"/>
</dbReference>
<reference evidence="4 5" key="1">
    <citation type="journal article" date="2017" name="Biotechnol. Biofuels">
        <title>Differential beta-glucosidase expression as a function of carbon source availability in Talaromyces amestolkiae: a genomic and proteomic approach.</title>
        <authorList>
            <person name="de Eugenio L.I."/>
            <person name="Mendez-Liter J.A."/>
            <person name="Nieto-Dominguez M."/>
            <person name="Alonso L."/>
            <person name="Gil-Munoz J."/>
            <person name="Barriuso J."/>
            <person name="Prieto A."/>
            <person name="Martinez M.J."/>
        </authorList>
    </citation>
    <scope>NUCLEOTIDE SEQUENCE [LARGE SCALE GENOMIC DNA]</scope>
    <source>
        <strain evidence="4 5">CIB</strain>
    </source>
</reference>
<proteinExistence type="predicted"/>
<feature type="region of interest" description="Disordered" evidence="2">
    <location>
        <begin position="208"/>
        <end position="245"/>
    </location>
</feature>
<evidence type="ECO:0000313" key="5">
    <source>
        <dbReference type="Proteomes" id="UP000249363"/>
    </source>
</evidence>
<evidence type="ECO:0000256" key="1">
    <source>
        <dbReference type="PROSITE-ProRule" id="PRU00042"/>
    </source>
</evidence>
<name>A0A364LC77_TALAM</name>
<dbReference type="OrthoDB" id="2687452at2759"/>
<feature type="domain" description="C2H2-type" evidence="3">
    <location>
        <begin position="259"/>
        <end position="287"/>
    </location>
</feature>
<evidence type="ECO:0000256" key="2">
    <source>
        <dbReference type="SAM" id="MobiDB-lite"/>
    </source>
</evidence>